<keyword evidence="4" id="KW-0547">Nucleotide-binding</keyword>
<keyword evidence="3" id="KW-0479">Metal-binding</keyword>
<reference evidence="10" key="1">
    <citation type="submission" date="2023-07" db="EMBL/GenBank/DDBJ databases">
        <title>Sorghum-associated microbial communities from plants grown in Nebraska, USA.</title>
        <authorList>
            <person name="Schachtman D."/>
        </authorList>
    </citation>
    <scope>NUCLEOTIDE SEQUENCE</scope>
    <source>
        <strain evidence="10">BE261</strain>
    </source>
</reference>
<comment type="similarity">
    <text evidence="7">Belongs to the QueC family.</text>
</comment>
<dbReference type="Proteomes" id="UP001262032">
    <property type="component" value="Unassembled WGS sequence"/>
</dbReference>
<dbReference type="Pfam" id="PF06508">
    <property type="entry name" value="QueC"/>
    <property type="match status" value="1"/>
</dbReference>
<dbReference type="NCBIfam" id="NF041925">
    <property type="entry name" value="QatC"/>
    <property type="match status" value="1"/>
</dbReference>
<dbReference type="Gene3D" id="3.40.50.620">
    <property type="entry name" value="HUPs"/>
    <property type="match status" value="1"/>
</dbReference>
<evidence type="ECO:0000256" key="3">
    <source>
        <dbReference type="ARBA" id="ARBA00022723"/>
    </source>
</evidence>
<keyword evidence="5" id="KW-0862">Zinc</keyword>
<evidence type="ECO:0000313" key="10">
    <source>
        <dbReference type="EMBL" id="MDR7166234.1"/>
    </source>
</evidence>
<comment type="catalytic activity">
    <reaction evidence="9">
        <text>7-carboxy-7-carbaguanine + NH4(+) + 2 ATP = 7-cyano-7-carbaguanine + 2 AMP + 2 diphosphate + 2 H(+)</text>
        <dbReference type="Rhea" id="RHEA:27982"/>
        <dbReference type="ChEBI" id="CHEBI:15378"/>
        <dbReference type="ChEBI" id="CHEBI:28938"/>
        <dbReference type="ChEBI" id="CHEBI:30616"/>
        <dbReference type="ChEBI" id="CHEBI:33019"/>
        <dbReference type="ChEBI" id="CHEBI:45075"/>
        <dbReference type="ChEBI" id="CHEBI:61036"/>
        <dbReference type="ChEBI" id="CHEBI:456215"/>
        <dbReference type="EC" id="6.3.4.20"/>
    </reaction>
</comment>
<gene>
    <name evidence="10" type="ORF">J2X12_004288</name>
</gene>
<keyword evidence="6" id="KW-0067">ATP-binding</keyword>
<dbReference type="PANTHER" id="PTHR42914:SF1">
    <property type="entry name" value="7-CYANO-7-DEAZAGUANINE SYNTHASE"/>
    <property type="match status" value="1"/>
</dbReference>
<evidence type="ECO:0000256" key="1">
    <source>
        <dbReference type="ARBA" id="ARBA00005061"/>
    </source>
</evidence>
<name>A0AAW8NI37_PSEOX</name>
<dbReference type="SUPFAM" id="SSF52402">
    <property type="entry name" value="Adenine nucleotide alpha hydrolases-like"/>
    <property type="match status" value="1"/>
</dbReference>
<evidence type="ECO:0000256" key="8">
    <source>
        <dbReference type="ARBA" id="ARBA00039149"/>
    </source>
</evidence>
<proteinExistence type="inferred from homology"/>
<comment type="caution">
    <text evidence="10">The sequence shown here is derived from an EMBL/GenBank/DDBJ whole genome shotgun (WGS) entry which is preliminary data.</text>
</comment>
<dbReference type="EC" id="6.3.4.20" evidence="8"/>
<evidence type="ECO:0000313" key="11">
    <source>
        <dbReference type="Proteomes" id="UP001262032"/>
    </source>
</evidence>
<protein>
    <recommendedName>
        <fullName evidence="8">7-cyano-7-deazaguanine synthase</fullName>
        <ecNumber evidence="8">6.3.4.20</ecNumber>
    </recommendedName>
</protein>
<keyword evidence="2" id="KW-0436">Ligase</keyword>
<dbReference type="InterPro" id="IPR014729">
    <property type="entry name" value="Rossmann-like_a/b/a_fold"/>
</dbReference>
<dbReference type="AlphaFoldDB" id="A0AAW8NI37"/>
<evidence type="ECO:0000256" key="9">
    <source>
        <dbReference type="ARBA" id="ARBA00047890"/>
    </source>
</evidence>
<evidence type="ECO:0000256" key="5">
    <source>
        <dbReference type="ARBA" id="ARBA00022833"/>
    </source>
</evidence>
<dbReference type="EMBL" id="JAVDWN010000034">
    <property type="protein sequence ID" value="MDR7166234.1"/>
    <property type="molecule type" value="Genomic_DNA"/>
</dbReference>
<sequence length="425" mass="46807">MKYLSGPRTVSAHRGKAVTPILLFEKESSGQIPSAGWSAGDVVRRQQLLPDPAAWDLLAIALSVVVADGENRRSGSPDGWTREFEMDIALHDPDRWTPISKAVESALRFLTTDLWTMSYRPGGALPNAPKQPRYPATEAIALLSGGLDSLVGAIDLSAQGRTLFAVSQTVRGDAEKQGRFAKRIDGILEHLQVNHNASTPRGEKETSQRSRSLIFLAFAVLAATATQRYQDGETVPLYVCENGFIAINPPLTNARIGSLSTRTAHPEFLGRIQQILDAAGLRIRIENPYAEKTKGEMLQECLDQALLLSEAPISTSCGRFQRFNYQHCGRCVPCQIRRSAFTAWGQEDPTTYVFDNLGRPDEDHAAFDDVRSVAFARLTVQEDGLDRWLGPALSSPLVENRPELRKMLQRGLDELGALHTKYGLS</sequence>
<dbReference type="InterPro" id="IPR018317">
    <property type="entry name" value="QueC"/>
</dbReference>
<comment type="pathway">
    <text evidence="1">Purine metabolism; 7-cyano-7-deazaguanine biosynthesis.</text>
</comment>
<evidence type="ECO:0000256" key="2">
    <source>
        <dbReference type="ARBA" id="ARBA00022598"/>
    </source>
</evidence>
<organism evidence="10 11">
    <name type="scientific">Pseudarthrobacter oxydans</name>
    <name type="common">Arthrobacter oxydans</name>
    <dbReference type="NCBI Taxonomy" id="1671"/>
    <lineage>
        <taxon>Bacteria</taxon>
        <taxon>Bacillati</taxon>
        <taxon>Actinomycetota</taxon>
        <taxon>Actinomycetes</taxon>
        <taxon>Micrococcales</taxon>
        <taxon>Micrococcaceae</taxon>
        <taxon>Pseudarthrobacter</taxon>
    </lineage>
</organism>
<dbReference type="GeneID" id="97424639"/>
<dbReference type="InterPro" id="IPR049676">
    <property type="entry name" value="QatC"/>
</dbReference>
<dbReference type="RefSeq" id="WP_310114781.1">
    <property type="nucleotide sequence ID" value="NZ_JAVDTN010000031.1"/>
</dbReference>
<dbReference type="GO" id="GO:0005524">
    <property type="term" value="F:ATP binding"/>
    <property type="evidence" value="ECO:0007669"/>
    <property type="project" value="UniProtKB-KW"/>
</dbReference>
<evidence type="ECO:0000256" key="7">
    <source>
        <dbReference type="ARBA" id="ARBA00037993"/>
    </source>
</evidence>
<evidence type="ECO:0000256" key="4">
    <source>
        <dbReference type="ARBA" id="ARBA00022741"/>
    </source>
</evidence>
<dbReference type="GO" id="GO:0016874">
    <property type="term" value="F:ligase activity"/>
    <property type="evidence" value="ECO:0007669"/>
    <property type="project" value="UniProtKB-KW"/>
</dbReference>
<dbReference type="PANTHER" id="PTHR42914">
    <property type="entry name" value="7-CYANO-7-DEAZAGUANINE SYNTHASE"/>
    <property type="match status" value="1"/>
</dbReference>
<evidence type="ECO:0000256" key="6">
    <source>
        <dbReference type="ARBA" id="ARBA00022840"/>
    </source>
</evidence>
<accession>A0AAW8NI37</accession>
<dbReference type="GO" id="GO:0046872">
    <property type="term" value="F:metal ion binding"/>
    <property type="evidence" value="ECO:0007669"/>
    <property type="project" value="UniProtKB-KW"/>
</dbReference>